<dbReference type="Proteomes" id="UP001500630">
    <property type="component" value="Unassembled WGS sequence"/>
</dbReference>
<proteinExistence type="predicted"/>
<comment type="caution">
    <text evidence="1">The sequence shown here is derived from an EMBL/GenBank/DDBJ whole genome shotgun (WGS) entry which is preliminary data.</text>
</comment>
<dbReference type="RefSeq" id="WP_345563253.1">
    <property type="nucleotide sequence ID" value="NZ_BAABDQ010000007.1"/>
</dbReference>
<gene>
    <name evidence="1" type="ORF">GCM10022419_037100</name>
</gene>
<evidence type="ECO:0000313" key="2">
    <source>
        <dbReference type="Proteomes" id="UP001500630"/>
    </source>
</evidence>
<reference evidence="2" key="1">
    <citation type="journal article" date="2019" name="Int. J. Syst. Evol. Microbiol.">
        <title>The Global Catalogue of Microorganisms (GCM) 10K type strain sequencing project: providing services to taxonomists for standard genome sequencing and annotation.</title>
        <authorList>
            <consortium name="The Broad Institute Genomics Platform"/>
            <consortium name="The Broad Institute Genome Sequencing Center for Infectious Disease"/>
            <person name="Wu L."/>
            <person name="Ma J."/>
        </authorList>
    </citation>
    <scope>NUCLEOTIDE SEQUENCE [LARGE SCALE GENOMIC DNA]</scope>
    <source>
        <strain evidence="2">JCM 17326</strain>
    </source>
</reference>
<accession>A0ABP6WMZ2</accession>
<dbReference type="EMBL" id="BAABDQ010000007">
    <property type="protein sequence ID" value="GAA3553287.1"/>
    <property type="molecule type" value="Genomic_DNA"/>
</dbReference>
<keyword evidence="2" id="KW-1185">Reference proteome</keyword>
<protein>
    <submittedName>
        <fullName evidence="1">Uncharacterized protein</fullName>
    </submittedName>
</protein>
<organism evidence="1 2">
    <name type="scientific">Nonomuraea rosea</name>
    <dbReference type="NCBI Taxonomy" id="638574"/>
    <lineage>
        <taxon>Bacteria</taxon>
        <taxon>Bacillati</taxon>
        <taxon>Actinomycetota</taxon>
        <taxon>Actinomycetes</taxon>
        <taxon>Streptosporangiales</taxon>
        <taxon>Streptosporangiaceae</taxon>
        <taxon>Nonomuraea</taxon>
    </lineage>
</organism>
<sequence>MAVSKAIPPPPDPVGWVLEPYPETSTRSASADGAAQSYIERVKAYDHAQDAVLEGRANTIWDAPGVNSDAPSAAKLSLLNAALIEERQAEQQLGVPRSASAIEMTDSVVQAMPDGTVRVTSKVKRTWTVPTRAAAAFGRTSATATEGMIDPIESTISIFVFDRCGDITIIEAAMPRYSDSGDHADPCSGFVNPDGAVEEVCGVSAGGSAGGKCEWFTPPTGCWATEKPGYKVSRDFMASEYSPTGRNVKVGA</sequence>
<name>A0ABP6WMZ2_9ACTN</name>
<evidence type="ECO:0000313" key="1">
    <source>
        <dbReference type="EMBL" id="GAA3553287.1"/>
    </source>
</evidence>